<gene>
    <name evidence="1" type="ORF">SDC9_116180</name>
</gene>
<proteinExistence type="predicted"/>
<organism evidence="1">
    <name type="scientific">bioreactor metagenome</name>
    <dbReference type="NCBI Taxonomy" id="1076179"/>
    <lineage>
        <taxon>unclassified sequences</taxon>
        <taxon>metagenomes</taxon>
        <taxon>ecological metagenomes</taxon>
    </lineage>
</organism>
<evidence type="ECO:0000313" key="1">
    <source>
        <dbReference type="EMBL" id="MPM69236.1"/>
    </source>
</evidence>
<comment type="caution">
    <text evidence="1">The sequence shown here is derived from an EMBL/GenBank/DDBJ whole genome shotgun (WGS) entry which is preliminary data.</text>
</comment>
<dbReference type="EMBL" id="VSSQ01022730">
    <property type="protein sequence ID" value="MPM69236.1"/>
    <property type="molecule type" value="Genomic_DNA"/>
</dbReference>
<name>A0A645BUW5_9ZZZZ</name>
<dbReference type="AlphaFoldDB" id="A0A645BUW5"/>
<protein>
    <submittedName>
        <fullName evidence="1">Uncharacterized protein</fullName>
    </submittedName>
</protein>
<sequence length="95" mass="10189">MVTFTTFPSLSKAAATIIVSTCPVGRTSFPSLSTPKSFELAIDVICPIPIFAIPAPLPAFEPHPVNTERDIVSINALNASFFIFLPSTPKINKLT</sequence>
<reference evidence="1" key="1">
    <citation type="submission" date="2019-08" db="EMBL/GenBank/DDBJ databases">
        <authorList>
            <person name="Kucharzyk K."/>
            <person name="Murdoch R.W."/>
            <person name="Higgins S."/>
            <person name="Loffler F."/>
        </authorList>
    </citation>
    <scope>NUCLEOTIDE SEQUENCE</scope>
</reference>
<accession>A0A645BUW5</accession>